<dbReference type="OrthoDB" id="376804at2157"/>
<reference evidence="2 3" key="1">
    <citation type="journal article" date="2017" name="BMC Genomics">
        <title>Genomic analysis of methanogenic archaea reveals a shift towards energy conservation.</title>
        <authorList>
            <person name="Gilmore S.P."/>
            <person name="Henske J.K."/>
            <person name="Sexton J.A."/>
            <person name="Solomon K.V."/>
            <person name="Seppala S."/>
            <person name="Yoo J.I."/>
            <person name="Huyett L.M."/>
            <person name="Pressman A."/>
            <person name="Cogan J.Z."/>
            <person name="Kivenson V."/>
            <person name="Peng X."/>
            <person name="Tan Y."/>
            <person name="Valentine D.L."/>
            <person name="O'Malley M.A."/>
        </authorList>
    </citation>
    <scope>NUCLEOTIDE SEQUENCE [LARGE SCALE GENOMIC DNA]</scope>
    <source>
        <strain evidence="2 3">MC-15</strain>
    </source>
</reference>
<evidence type="ECO:0000313" key="3">
    <source>
        <dbReference type="Proteomes" id="UP000218164"/>
    </source>
</evidence>
<feature type="region of interest" description="Disordered" evidence="1">
    <location>
        <begin position="492"/>
        <end position="520"/>
    </location>
</feature>
<evidence type="ECO:0000256" key="1">
    <source>
        <dbReference type="SAM" id="MobiDB-lite"/>
    </source>
</evidence>
<proteinExistence type="predicted"/>
<organism evidence="2 3">
    <name type="scientific">Methanosarcina spelaei</name>
    <dbReference type="NCBI Taxonomy" id="1036679"/>
    <lineage>
        <taxon>Archaea</taxon>
        <taxon>Methanobacteriati</taxon>
        <taxon>Methanobacteriota</taxon>
        <taxon>Stenosarchaea group</taxon>
        <taxon>Methanomicrobia</taxon>
        <taxon>Methanosarcinales</taxon>
        <taxon>Methanosarcinaceae</taxon>
        <taxon>Methanosarcina</taxon>
    </lineage>
</organism>
<dbReference type="EMBL" id="LMVP01000423">
    <property type="protein sequence ID" value="PAV11869.1"/>
    <property type="molecule type" value="Genomic_DNA"/>
</dbReference>
<accession>A0A2A2HQU1</accession>
<dbReference type="RefSeq" id="WP_095645182.1">
    <property type="nucleotide sequence ID" value="NZ_LMVP01000423.1"/>
</dbReference>
<keyword evidence="3" id="KW-1185">Reference proteome</keyword>
<feature type="region of interest" description="Disordered" evidence="1">
    <location>
        <begin position="366"/>
        <end position="387"/>
    </location>
</feature>
<name>A0A2A2HQU1_9EURY</name>
<sequence>MVKPGIVKPVLLLVLIGIIVTAFVQPIAGSTMGHGKLMEQKDKMVPCPENKSMMQSGTKECEDSKMYETSSKKKMKSMMEEKSCNETMTGSMMKEKLANKSCYDESSSQANIDCAHLWLKKAIKIHEMHIMNPCTVTEDSNMEMMDQMKEAKKYLAGEKMNMDMMDKAEDNKSVEYKHPYAISALMRLDCCDFWLDEAIKLHEMHMKDPKTATNESQIRLIANMMRANRYLAEEDMDMGMAKNASLSQDNVDFTALWLENAIKLHAMYLKAPETATNESHMRLMNQMMRARECIEGKGMNLEMIMDFEEDSAREMCESSSSEMCEPSPREKMIIMMMGSMKMGEKSLNKTMMKAMKSSIMEDKLAKKDKMESMKEEKEAKEDKMESMMEEKEANESCYTDKMDKKVSTQVDLDCVCLCLEKAIKMHEMCLRNPEAATSESKMEMMKEMMQAHEYLTGKKMDMDMMDKEMNNESTCDNESAGPLKEKIDYLSSKKGEDCSSSKMDKYSSSGQCKNYSSNGC</sequence>
<protein>
    <submittedName>
        <fullName evidence="2">Uncharacterized protein</fullName>
    </submittedName>
</protein>
<comment type="caution">
    <text evidence="2">The sequence shown here is derived from an EMBL/GenBank/DDBJ whole genome shotgun (WGS) entry which is preliminary data.</text>
</comment>
<feature type="compositionally biased region" description="Polar residues" evidence="1">
    <location>
        <begin position="510"/>
        <end position="520"/>
    </location>
</feature>
<evidence type="ECO:0000313" key="2">
    <source>
        <dbReference type="EMBL" id="PAV11869.1"/>
    </source>
</evidence>
<dbReference type="Proteomes" id="UP000218164">
    <property type="component" value="Unassembled WGS sequence"/>
</dbReference>
<dbReference type="AlphaFoldDB" id="A0A2A2HQU1"/>
<gene>
    <name evidence="2" type="ORF">ASJ81_08670</name>
</gene>
<feature type="compositionally biased region" description="Basic and acidic residues" evidence="1">
    <location>
        <begin position="492"/>
        <end position="505"/>
    </location>
</feature>